<protein>
    <submittedName>
        <fullName evidence="1">Uncharacterized protein</fullName>
    </submittedName>
</protein>
<keyword evidence="2" id="KW-1185">Reference proteome</keyword>
<name>A0ACC1P934_9PEZI</name>
<evidence type="ECO:0000313" key="1">
    <source>
        <dbReference type="EMBL" id="KAJ2987629.1"/>
    </source>
</evidence>
<evidence type="ECO:0000313" key="2">
    <source>
        <dbReference type="Proteomes" id="UP001143856"/>
    </source>
</evidence>
<dbReference type="Proteomes" id="UP001143856">
    <property type="component" value="Unassembled WGS sequence"/>
</dbReference>
<reference evidence="1" key="1">
    <citation type="submission" date="2022-10" db="EMBL/GenBank/DDBJ databases">
        <title>Genome Sequence of Xylaria curta.</title>
        <authorList>
            <person name="Buettner E."/>
        </authorList>
    </citation>
    <scope>NUCLEOTIDE SEQUENCE</scope>
    <source>
        <strain evidence="1">Babe10</strain>
    </source>
</reference>
<dbReference type="EMBL" id="JAPDGR010000761">
    <property type="protein sequence ID" value="KAJ2987629.1"/>
    <property type="molecule type" value="Genomic_DNA"/>
</dbReference>
<proteinExistence type="predicted"/>
<accession>A0ACC1P934</accession>
<gene>
    <name evidence="1" type="ORF">NUW58_g4397</name>
</gene>
<organism evidence="1 2">
    <name type="scientific">Xylaria curta</name>
    <dbReference type="NCBI Taxonomy" id="42375"/>
    <lineage>
        <taxon>Eukaryota</taxon>
        <taxon>Fungi</taxon>
        <taxon>Dikarya</taxon>
        <taxon>Ascomycota</taxon>
        <taxon>Pezizomycotina</taxon>
        <taxon>Sordariomycetes</taxon>
        <taxon>Xylariomycetidae</taxon>
        <taxon>Xylariales</taxon>
        <taxon>Xylariaceae</taxon>
        <taxon>Xylaria</taxon>
    </lineage>
</organism>
<sequence>MRLQYSTAISITVFSAILSATENTRFRHFFPTYSEILTEIRDRSCGELWATQQTKSYTTTDGNCPAPLSRILDETSEAIQGNFASGLVALGLMPTILTFLGSAVSETALLSRRRPLLALMIASGSPAVNPLPTFVYENPLERLKAIEGRLLPTKLLALSPWQAGGIILVEYILILGAIVNILTASYFAGGWTINTISCDDTWYPIAWVGLTIVLHICGKIALDQRARTVNTVRFQKLPSKIISYLRYEFSPCISQDRLEMQWTEETYLFIFISWFSSIGTVAHILFGTIAFSSLTFIGYVDSIKIIGRFMASAAICRAVLMFELAGLRNAASRQSLDDTHYLASSIEQGSFQLQEFRGLP</sequence>
<comment type="caution">
    <text evidence="1">The sequence shown here is derived from an EMBL/GenBank/DDBJ whole genome shotgun (WGS) entry which is preliminary data.</text>
</comment>